<reference evidence="3" key="2">
    <citation type="submission" date="2023-07" db="EMBL/GenBank/DDBJ databases">
        <title>Description of novel Chryseobacterium sp. strain C-2.</title>
        <authorList>
            <person name="Saticioglu I.B."/>
        </authorList>
    </citation>
    <scope>NUCLEOTIDE SEQUENCE [LARGE SCALE GENOMIC DNA]</scope>
    <source>
        <strain evidence="3">C-2</strain>
    </source>
</reference>
<dbReference type="EMBL" id="JAJJML010000001">
    <property type="protein sequence ID" value="MCC9036185.1"/>
    <property type="molecule type" value="Genomic_DNA"/>
</dbReference>
<evidence type="ECO:0000313" key="4">
    <source>
        <dbReference type="Proteomes" id="UP001107960"/>
    </source>
</evidence>
<protein>
    <submittedName>
        <fullName evidence="2">DUF4238 domain-containing protein</fullName>
    </submittedName>
</protein>
<dbReference type="Proteomes" id="UP001107960">
    <property type="component" value="Unassembled WGS sequence"/>
</dbReference>
<dbReference type="RefSeq" id="WP_191180559.1">
    <property type="nucleotide sequence ID" value="NZ_JACXXP010000025.1"/>
</dbReference>
<proteinExistence type="predicted"/>
<name>A0A9Q3V0A3_9FLAO</name>
<dbReference type="Proteomes" id="UP000603715">
    <property type="component" value="Unassembled WGS sequence"/>
</dbReference>
<evidence type="ECO:0000313" key="2">
    <source>
        <dbReference type="EMBL" id="MCC9036185.1"/>
    </source>
</evidence>
<keyword evidence="3" id="KW-1185">Reference proteome</keyword>
<evidence type="ECO:0000313" key="1">
    <source>
        <dbReference type="EMBL" id="MBD3906137.1"/>
    </source>
</evidence>
<comment type="caution">
    <text evidence="2">The sequence shown here is derived from an EMBL/GenBank/DDBJ whole genome shotgun (WGS) entry which is preliminary data.</text>
</comment>
<dbReference type="InterPro" id="IPR025332">
    <property type="entry name" value="DUF4238"/>
</dbReference>
<sequence length="291" mass="34134">MTLSKRHHYIPQFLIKRFADEDNMLYLYDKEKGAFAKERRSPKSVFFEMNRNTWYFDGMPNDNMEKLYAELDEKFSKDLVEITRTGIITEEALTSILVMASSMKWRLPANDNLFDTKDKEYPYDKLPVNIVIKKDDGSDHTEALDHLLNSELFRHTKKLIFPFLPFYDNLNISEERLLRVHHNSYVNSNPNIKSILGDVPLIESDSNNLDDFGNFILPLGSNDTFICNDSQVKRVQHIAFYVNKDLAMFHQAQKYVVCKDKEHLQSIIDAYAHLQTIGQTEIINRYVFQFV</sequence>
<dbReference type="AlphaFoldDB" id="A0A9Q3V0A3"/>
<organism evidence="2 4">
    <name type="scientific">Chryseobacterium muglaense</name>
    <dbReference type="NCBI Taxonomy" id="2893752"/>
    <lineage>
        <taxon>Bacteria</taxon>
        <taxon>Pseudomonadati</taxon>
        <taxon>Bacteroidota</taxon>
        <taxon>Flavobacteriia</taxon>
        <taxon>Flavobacteriales</taxon>
        <taxon>Weeksellaceae</taxon>
        <taxon>Chryseobacterium group</taxon>
        <taxon>Chryseobacterium</taxon>
    </lineage>
</organism>
<reference evidence="1" key="3">
    <citation type="submission" date="2024-05" db="EMBL/GenBank/DDBJ databases">
        <title>Description of novel Chryseobacterium sp. strain C-2.</title>
        <authorList>
            <person name="Saticioglu I.B."/>
        </authorList>
    </citation>
    <scope>NUCLEOTIDE SEQUENCE</scope>
    <source>
        <strain evidence="1">C-2</strain>
    </source>
</reference>
<accession>A0A9Q3V0A3</accession>
<evidence type="ECO:0000313" key="3">
    <source>
        <dbReference type="Proteomes" id="UP000603715"/>
    </source>
</evidence>
<gene>
    <name evidence="1" type="ORF">IEW27_16240</name>
    <name evidence="2" type="ORF">LNP80_18350</name>
</gene>
<dbReference type="EMBL" id="JACXXP010000025">
    <property type="protein sequence ID" value="MBD3906137.1"/>
    <property type="molecule type" value="Genomic_DNA"/>
</dbReference>
<dbReference type="Pfam" id="PF14022">
    <property type="entry name" value="DUF4238"/>
    <property type="match status" value="1"/>
</dbReference>
<reference evidence="2" key="1">
    <citation type="submission" date="2021-11" db="EMBL/GenBank/DDBJ databases">
        <title>Description of novel Chryseobacterium species.</title>
        <authorList>
            <person name="Saticioglu I.B."/>
            <person name="Ay H."/>
            <person name="Altun S."/>
            <person name="Duman M."/>
        </authorList>
    </citation>
    <scope>NUCLEOTIDE SEQUENCE</scope>
    <source>
        <strain evidence="2">C-39</strain>
    </source>
</reference>